<sequence length="340" mass="37405">MSWRVPVDCGSYQPVADFLTRAFDPAQTASVAQELASSSGPITAGAGSPYAALWDRLSTAAGGPAADVAKDRVPMPQDVPILAPKTPDNPLSDDDHIKRALEMFGHLRDITGIADLFIAMSNAAKREKRGHPDEYRITVPAEAAQAFADMADSTYNVMLGMPLAGMFSFGSGMQHTFSRRFSKTELHLGFISELFADFSLTDVAKKQLDGILKNFIKSLGDVTIQSEKTGSTVDQTIRVHQAMATNISGSLEHPIYEYLPRTRIIYMHIDASTWKWATNKANHEESTFNMQYVVVDIDLNVNRWLAAKPQLEAIFQEVTSQTFKQYGKVKFPVPIDAGAK</sequence>
<protein>
    <submittedName>
        <fullName evidence="1">Uncharacterized protein</fullName>
    </submittedName>
</protein>
<gene>
    <name evidence="1" type="ORF">QBC47DRAFT_366440</name>
</gene>
<dbReference type="AlphaFoldDB" id="A0AAJ0BKZ1"/>
<accession>A0AAJ0BKZ1</accession>
<reference evidence="1" key="1">
    <citation type="submission" date="2023-06" db="EMBL/GenBank/DDBJ databases">
        <title>Genome-scale phylogeny and comparative genomics of the fungal order Sordariales.</title>
        <authorList>
            <consortium name="Lawrence Berkeley National Laboratory"/>
            <person name="Hensen N."/>
            <person name="Bonometti L."/>
            <person name="Westerberg I."/>
            <person name="Brannstrom I.O."/>
            <person name="Guillou S."/>
            <person name="Cros-Aarteil S."/>
            <person name="Calhoun S."/>
            <person name="Haridas S."/>
            <person name="Kuo A."/>
            <person name="Mondo S."/>
            <person name="Pangilinan J."/>
            <person name="Riley R."/>
            <person name="Labutti K."/>
            <person name="Andreopoulos B."/>
            <person name="Lipzen A."/>
            <person name="Chen C."/>
            <person name="Yanf M."/>
            <person name="Daum C."/>
            <person name="Ng V."/>
            <person name="Clum A."/>
            <person name="Steindorff A."/>
            <person name="Ohm R."/>
            <person name="Martin F."/>
            <person name="Silar P."/>
            <person name="Natvig D."/>
            <person name="Lalanne C."/>
            <person name="Gautier V."/>
            <person name="Ament-Velasquez S.L."/>
            <person name="Kruys A."/>
            <person name="Hutchinson M.I."/>
            <person name="Powell A.J."/>
            <person name="Barry K."/>
            <person name="Miller A.N."/>
            <person name="Grigoriev I.V."/>
            <person name="Debuchy R."/>
            <person name="Gladieux P."/>
            <person name="Thoren M.H."/>
            <person name="Johannesson H."/>
        </authorList>
    </citation>
    <scope>NUCLEOTIDE SEQUENCE</scope>
    <source>
        <strain evidence="1">PSN4</strain>
    </source>
</reference>
<keyword evidence="2" id="KW-1185">Reference proteome</keyword>
<evidence type="ECO:0000313" key="2">
    <source>
        <dbReference type="Proteomes" id="UP001239445"/>
    </source>
</evidence>
<evidence type="ECO:0000313" key="1">
    <source>
        <dbReference type="EMBL" id="KAK1760126.1"/>
    </source>
</evidence>
<proteinExistence type="predicted"/>
<dbReference type="Proteomes" id="UP001239445">
    <property type="component" value="Unassembled WGS sequence"/>
</dbReference>
<comment type="caution">
    <text evidence="1">The sequence shown here is derived from an EMBL/GenBank/DDBJ whole genome shotgun (WGS) entry which is preliminary data.</text>
</comment>
<organism evidence="1 2">
    <name type="scientific">Echria macrotheca</name>
    <dbReference type="NCBI Taxonomy" id="438768"/>
    <lineage>
        <taxon>Eukaryota</taxon>
        <taxon>Fungi</taxon>
        <taxon>Dikarya</taxon>
        <taxon>Ascomycota</taxon>
        <taxon>Pezizomycotina</taxon>
        <taxon>Sordariomycetes</taxon>
        <taxon>Sordariomycetidae</taxon>
        <taxon>Sordariales</taxon>
        <taxon>Schizotheciaceae</taxon>
        <taxon>Echria</taxon>
    </lineage>
</organism>
<name>A0AAJ0BKZ1_9PEZI</name>
<dbReference type="EMBL" id="MU839827">
    <property type="protein sequence ID" value="KAK1760126.1"/>
    <property type="molecule type" value="Genomic_DNA"/>
</dbReference>